<organism evidence="3 4">
    <name type="scientific">Aspergillus tanneri</name>
    <dbReference type="NCBI Taxonomy" id="1220188"/>
    <lineage>
        <taxon>Eukaryota</taxon>
        <taxon>Fungi</taxon>
        <taxon>Dikarya</taxon>
        <taxon>Ascomycota</taxon>
        <taxon>Pezizomycotina</taxon>
        <taxon>Eurotiomycetes</taxon>
        <taxon>Eurotiomycetidae</taxon>
        <taxon>Eurotiales</taxon>
        <taxon>Aspergillaceae</taxon>
        <taxon>Aspergillus</taxon>
        <taxon>Aspergillus subgen. Circumdati</taxon>
    </lineage>
</organism>
<dbReference type="Gene3D" id="3.10.490.10">
    <property type="entry name" value="Gamma-glutamyl cyclotransferase-like"/>
    <property type="match status" value="1"/>
</dbReference>
<gene>
    <name evidence="3" type="ORF">EYZ11_002686</name>
</gene>
<name>A0A4S3JQ45_9EURO</name>
<dbReference type="Proteomes" id="UP000308092">
    <property type="component" value="Unassembled WGS sequence"/>
</dbReference>
<feature type="domain" description="Gamma-glutamylcyclotransferase AIG2-like" evidence="2">
    <location>
        <begin position="37"/>
        <end position="167"/>
    </location>
</feature>
<comment type="caution">
    <text evidence="3">The sequence shown here is derived from an EMBL/GenBank/DDBJ whole genome shotgun (WGS) entry which is preliminary data.</text>
</comment>
<evidence type="ECO:0000313" key="4">
    <source>
        <dbReference type="Proteomes" id="UP000308092"/>
    </source>
</evidence>
<dbReference type="InterPro" id="IPR009288">
    <property type="entry name" value="AIG2-like_dom"/>
</dbReference>
<protein>
    <recommendedName>
        <fullName evidence="2">Gamma-glutamylcyclotransferase AIG2-like domain-containing protein</fullName>
    </recommendedName>
</protein>
<proteinExistence type="predicted"/>
<sequence>MKCQPWYPKDFERTLNNTLPEEEVTLLLQKPNCSPRFVYGVLMLPTILKYFIGMDQTVKIDRRMTFATISGYKLYQFSSSSTPVIVPSREPHAVVEGILVFGLNEHQRNAMYEAEGGLMNLVSVQARIFQSDRIDDHDMRSVRTVDAGAFAWKECADGLIPVHSSAWSIDGFLKSPFYDLIAQSQHRQALDSLAQSSEDSRDAKEPSAEERV</sequence>
<dbReference type="EMBL" id="SOSA01000062">
    <property type="protein sequence ID" value="THC97833.1"/>
    <property type="molecule type" value="Genomic_DNA"/>
</dbReference>
<keyword evidence="4" id="KW-1185">Reference proteome</keyword>
<dbReference type="InterPro" id="IPR013024">
    <property type="entry name" value="GGCT-like"/>
</dbReference>
<feature type="compositionally biased region" description="Basic and acidic residues" evidence="1">
    <location>
        <begin position="198"/>
        <end position="212"/>
    </location>
</feature>
<dbReference type="VEuPathDB" id="FungiDB:EYZ11_002686"/>
<reference evidence="3 4" key="1">
    <citation type="submission" date="2019-03" db="EMBL/GenBank/DDBJ databases">
        <title>The genome sequence of a newly discovered highly antifungal drug resistant Aspergillus species, Aspergillus tanneri NIH 1004.</title>
        <authorList>
            <person name="Mounaud S."/>
            <person name="Singh I."/>
            <person name="Joardar V."/>
            <person name="Pakala S."/>
            <person name="Pakala S."/>
            <person name="Venepally P."/>
            <person name="Hoover J."/>
            <person name="Nierman W."/>
            <person name="Chung J."/>
            <person name="Losada L."/>
        </authorList>
    </citation>
    <scope>NUCLEOTIDE SEQUENCE [LARGE SCALE GENOMIC DNA]</scope>
    <source>
        <strain evidence="3 4">NIH1004</strain>
    </source>
</reference>
<accession>A0A4S3JQ45</accession>
<evidence type="ECO:0000313" key="3">
    <source>
        <dbReference type="EMBL" id="THC97833.1"/>
    </source>
</evidence>
<evidence type="ECO:0000259" key="2">
    <source>
        <dbReference type="Pfam" id="PF06094"/>
    </source>
</evidence>
<evidence type="ECO:0000256" key="1">
    <source>
        <dbReference type="SAM" id="MobiDB-lite"/>
    </source>
</evidence>
<dbReference type="AlphaFoldDB" id="A0A4S3JQ45"/>
<dbReference type="CDD" id="cd06661">
    <property type="entry name" value="GGCT_like"/>
    <property type="match status" value="1"/>
</dbReference>
<feature type="region of interest" description="Disordered" evidence="1">
    <location>
        <begin position="191"/>
        <end position="212"/>
    </location>
</feature>
<dbReference type="Pfam" id="PF06094">
    <property type="entry name" value="GGACT"/>
    <property type="match status" value="1"/>
</dbReference>